<keyword evidence="5 6" id="KW-0472">Membrane</keyword>
<dbReference type="InterPro" id="IPR017850">
    <property type="entry name" value="Alkaline_phosphatase_core_sf"/>
</dbReference>
<comment type="caution">
    <text evidence="8">The sequence shown here is derived from an EMBL/GenBank/DDBJ whole genome shotgun (WGS) entry which is preliminary data.</text>
</comment>
<evidence type="ECO:0000256" key="6">
    <source>
        <dbReference type="SAM" id="Phobius"/>
    </source>
</evidence>
<dbReference type="Gene3D" id="3.40.720.10">
    <property type="entry name" value="Alkaline Phosphatase, subunit A"/>
    <property type="match status" value="1"/>
</dbReference>
<evidence type="ECO:0000256" key="2">
    <source>
        <dbReference type="ARBA" id="ARBA00022475"/>
    </source>
</evidence>
<dbReference type="PANTHER" id="PTHR47371">
    <property type="entry name" value="LIPOTEICHOIC ACID SYNTHASE"/>
    <property type="match status" value="1"/>
</dbReference>
<evidence type="ECO:0000259" key="7">
    <source>
        <dbReference type="Pfam" id="PF00884"/>
    </source>
</evidence>
<feature type="transmembrane region" description="Helical" evidence="6">
    <location>
        <begin position="108"/>
        <end position="127"/>
    </location>
</feature>
<sequence length="704" mass="77241">MTGVLLVAALAALAALVVASPRLARTKAALLAALLVALSLWWLVDQLSGDGVDAATLYHLSSGIEGAGVADFSGPLAIAAVLVLLSLLLPAWLARYARRRPVPPRPPVVFPVFAATFLVAALASPLARDAWRLYQHSRPVDAAQVAAEYVVPDRPLRQRRNIVWIYAESLERTYFDETVFPGLVPNLRRLAGEALDFRDVASPPGTGWTIAGMVASLCGVPLTAARGDENSMGRMEQFLPGAHCLSDYLAQQGYALHFSGGADSAFAAKDRFLASHGFATVKDQAWFRQRGVAKKHFSSWGVHDDVLLDSVYEDFQRLSRAGTPFMLTALTMDTHHPAGHLPRSCSDVRYDSPHGDIGLLRAIACSDRLIGRLVERIRSSPWADDTLVVIASDHLAMPNDLSDVLAGMKRENLLLFLGSGHEPRQVATAGTTLDTGATLLQLLDPELGALGFGRSLLGDPALPGASVAARRDPERYPLYLGFARQLWTGSETRTLRVEDDRVVAGVQRIRPPVMLEYDQGWNIASIVLEDAPRQFAQRDPDNILAYVDRCTAFLDEPGKGEWCALVVDRNNALTLYSEAELQQGIQVDAPLQEAADARPRPRRALTVARQERPMQPGQYQLRMQARNLPSHSFWLEAVSDDGTVVRAREWVQVDPGRPGQQIRLPLWLDSRVDQLVIRAWLDYTEEMEVERVAVVPARSGRGRG</sequence>
<keyword evidence="9" id="KW-1185">Reference proteome</keyword>
<feature type="domain" description="Sulfatase N-terminal" evidence="7">
    <location>
        <begin position="160"/>
        <end position="444"/>
    </location>
</feature>
<dbReference type="SUPFAM" id="SSF53649">
    <property type="entry name" value="Alkaline phosphatase-like"/>
    <property type="match status" value="1"/>
</dbReference>
<dbReference type="OrthoDB" id="9760224at2"/>
<evidence type="ECO:0000256" key="5">
    <source>
        <dbReference type="ARBA" id="ARBA00023136"/>
    </source>
</evidence>
<evidence type="ECO:0000313" key="9">
    <source>
        <dbReference type="Proteomes" id="UP000321583"/>
    </source>
</evidence>
<evidence type="ECO:0000256" key="4">
    <source>
        <dbReference type="ARBA" id="ARBA00022989"/>
    </source>
</evidence>
<feature type="transmembrane region" description="Helical" evidence="6">
    <location>
        <begin position="29"/>
        <end position="44"/>
    </location>
</feature>
<accession>A0A562E2M2</accession>
<organism evidence="8 9">
    <name type="scientific">Pseudoxanthomonas taiwanensis J19</name>
    <dbReference type="NCBI Taxonomy" id="935569"/>
    <lineage>
        <taxon>Bacteria</taxon>
        <taxon>Pseudomonadati</taxon>
        <taxon>Pseudomonadota</taxon>
        <taxon>Gammaproteobacteria</taxon>
        <taxon>Lysobacterales</taxon>
        <taxon>Lysobacteraceae</taxon>
        <taxon>Pseudoxanthomonas</taxon>
    </lineage>
</organism>
<dbReference type="NCBIfam" id="NF009027">
    <property type="entry name" value="PRK12363.1"/>
    <property type="match status" value="1"/>
</dbReference>
<protein>
    <submittedName>
        <fullName evidence="8">Phosphoglycerol transferase</fullName>
    </submittedName>
</protein>
<dbReference type="InterPro" id="IPR050448">
    <property type="entry name" value="OpgB/LTA_synthase_biosynth"/>
</dbReference>
<keyword evidence="8" id="KW-0808">Transferase</keyword>
<evidence type="ECO:0000313" key="8">
    <source>
        <dbReference type="EMBL" id="TWH16216.1"/>
    </source>
</evidence>
<dbReference type="Proteomes" id="UP000321583">
    <property type="component" value="Unassembled WGS sequence"/>
</dbReference>
<reference evidence="8 9" key="1">
    <citation type="submission" date="2019-07" db="EMBL/GenBank/DDBJ databases">
        <title>Genome sequencing of lignin-degrading bacterial isolates.</title>
        <authorList>
            <person name="Gladden J."/>
        </authorList>
    </citation>
    <scope>NUCLEOTIDE SEQUENCE [LARGE SCALE GENOMIC DNA]</scope>
    <source>
        <strain evidence="8 9">J19</strain>
    </source>
</reference>
<comment type="subcellular location">
    <subcellularLocation>
        <location evidence="1">Cell membrane</location>
        <topology evidence="1">Multi-pass membrane protein</topology>
    </subcellularLocation>
</comment>
<dbReference type="InterPro" id="IPR000917">
    <property type="entry name" value="Sulfatase_N"/>
</dbReference>
<evidence type="ECO:0000256" key="1">
    <source>
        <dbReference type="ARBA" id="ARBA00004651"/>
    </source>
</evidence>
<keyword evidence="3 6" id="KW-0812">Transmembrane</keyword>
<gene>
    <name evidence="8" type="ORF">L613_001300000480</name>
</gene>
<dbReference type="GO" id="GO:0016740">
    <property type="term" value="F:transferase activity"/>
    <property type="evidence" value="ECO:0007669"/>
    <property type="project" value="UniProtKB-KW"/>
</dbReference>
<dbReference type="Pfam" id="PF00884">
    <property type="entry name" value="Sulfatase"/>
    <property type="match status" value="1"/>
</dbReference>
<dbReference type="GO" id="GO:0005886">
    <property type="term" value="C:plasma membrane"/>
    <property type="evidence" value="ECO:0007669"/>
    <property type="project" value="UniProtKB-SubCell"/>
</dbReference>
<keyword evidence="4 6" id="KW-1133">Transmembrane helix</keyword>
<dbReference type="PANTHER" id="PTHR47371:SF3">
    <property type="entry name" value="PHOSPHOGLYCEROL TRANSFERASE I"/>
    <property type="match status" value="1"/>
</dbReference>
<feature type="transmembrane region" description="Helical" evidence="6">
    <location>
        <begin position="76"/>
        <end position="96"/>
    </location>
</feature>
<evidence type="ECO:0000256" key="3">
    <source>
        <dbReference type="ARBA" id="ARBA00022692"/>
    </source>
</evidence>
<keyword evidence="2" id="KW-1003">Cell membrane</keyword>
<dbReference type="CDD" id="cd16015">
    <property type="entry name" value="LTA_synthase"/>
    <property type="match status" value="1"/>
</dbReference>
<dbReference type="RefSeq" id="WP_028914637.1">
    <property type="nucleotide sequence ID" value="NZ_VLJS01000035.1"/>
</dbReference>
<proteinExistence type="predicted"/>
<name>A0A562E2M2_9GAMM</name>
<dbReference type="EMBL" id="VLJS01000035">
    <property type="protein sequence ID" value="TWH16216.1"/>
    <property type="molecule type" value="Genomic_DNA"/>
</dbReference>
<dbReference type="AlphaFoldDB" id="A0A562E2M2"/>